<gene>
    <name evidence="2" type="ORF">FHS94_002736</name>
</gene>
<evidence type="ECO:0000256" key="1">
    <source>
        <dbReference type="SAM" id="Phobius"/>
    </source>
</evidence>
<feature type="transmembrane region" description="Helical" evidence="1">
    <location>
        <begin position="26"/>
        <end position="44"/>
    </location>
</feature>
<accession>A0A7W9EV26</accession>
<keyword evidence="1" id="KW-0472">Membrane</keyword>
<protein>
    <recommendedName>
        <fullName evidence="4">Dicarboxylate transport domain-containing protein</fullName>
    </recommendedName>
</protein>
<proteinExistence type="predicted"/>
<keyword evidence="1" id="KW-0812">Transmembrane</keyword>
<dbReference type="Proteomes" id="UP000546200">
    <property type="component" value="Unassembled WGS sequence"/>
</dbReference>
<dbReference type="AlphaFoldDB" id="A0A7W9EV26"/>
<sequence>MTGDGADDATATPATAHMGWRRRQRYAAASALTLVAALSGVWVARRPLAEHFIDRELARRGVPARYTVVDLGFGRQRLTNVEIGDPARPDLTADWIETDTAVGLSGAHLKRVRAGNVLVRGRWAGGRVSLGTLDRLLPAPSGKPFALPALDLEVADARLALVTPAAPVMIGLNGKGRLDGGFHGRVRAVAGDRVNAGPCRANTLHADLAVAVLSGGRPRLTGPISSARADCGTARLLSPRADVNVTLAAALDGWSGTAKLSSGVLGAGAQARLAARVDFRGAPDETTGNISVAGPAAWQAHGVTEAARIAGRFQIGSVNAFQGRVTVAGARIEPSQLAAATRWAYAGSATPLGPLATRASEAVRNAGRRFDGGVDLLVQRAGDVGTVVIDRVALSAASGFRASFGGGRGLAWQGQGGGWTADGQLDLGGGGAPTVRAAITRTRAGAISGTATLMPYAAGGARLALAPVSFGIANDGSARVQTVATLSGPLADGRVDDVRVPLSVQRSRSGAWRLDSGCTRLGWRRVAAGGLVLDPATVPLCATEGALVSFDGGQVRGGARIAAIRLTGRLGSSALDLRLGGATFALGARTLVASDVGVRIGDPARPVRIDAARLDARADAGGVGGRFLGASGQIGAVPLLLSDAVGTWRLAGGNLVLAGNLKVADTQVATPRFRPLAAKDVQLRLVNSAIGATGTLIEPETGTRVGTVMVDHELASGRGVATVGVPSLSFTRDFQPDRLTRLTFGVIADVRGTVSGDGRIVWGPEGVSSTGVFRTAGTDLAAAFGPVSGLATEIRFTDLLALQSAPGQVATVASINPGIPVTDGVVRYQTLPDSRVQVEGARWPFAGGKLSLAPTLLDFGGAGERLMTFTVDGVAADRFLRQFDFDNLQATGTFDGALPMVFDAAGGRIEGGRLTVRPGGGTLAYLGDISRKNLGFWGNLAFGALRSLRYRDLGISMNGPLAGEMVTDVRFSGVTQGQGATSNILIRRLQRLPFVFNVRIRAPFRGLIDSAQSFYDPKRLIDRNLPALLQQQNAPGRPVQPPASEPKR</sequence>
<evidence type="ECO:0008006" key="4">
    <source>
        <dbReference type="Google" id="ProtNLM"/>
    </source>
</evidence>
<comment type="caution">
    <text evidence="2">The sequence shown here is derived from an EMBL/GenBank/DDBJ whole genome shotgun (WGS) entry which is preliminary data.</text>
</comment>
<evidence type="ECO:0000313" key="2">
    <source>
        <dbReference type="EMBL" id="MBB5715879.1"/>
    </source>
</evidence>
<dbReference type="Pfam" id="PF11739">
    <property type="entry name" value="YdbH-like"/>
    <property type="match status" value="1"/>
</dbReference>
<reference evidence="2 3" key="1">
    <citation type="submission" date="2020-08" db="EMBL/GenBank/DDBJ databases">
        <title>Genomic Encyclopedia of Type Strains, Phase IV (KMG-IV): sequencing the most valuable type-strain genomes for metagenomic binning, comparative biology and taxonomic classification.</title>
        <authorList>
            <person name="Goeker M."/>
        </authorList>
    </citation>
    <scope>NUCLEOTIDE SEQUENCE [LARGE SCALE GENOMIC DNA]</scope>
    <source>
        <strain evidence="2 3">DSM 100044</strain>
    </source>
</reference>
<dbReference type="RefSeq" id="WP_184058642.1">
    <property type="nucleotide sequence ID" value="NZ_JACIJK010000008.1"/>
</dbReference>
<dbReference type="InterPro" id="IPR021730">
    <property type="entry name" value="YdbH"/>
</dbReference>
<name>A0A7W9EV26_9SPHN</name>
<organism evidence="2 3">
    <name type="scientific">Sphingomonas aerophila</name>
    <dbReference type="NCBI Taxonomy" id="1344948"/>
    <lineage>
        <taxon>Bacteria</taxon>
        <taxon>Pseudomonadati</taxon>
        <taxon>Pseudomonadota</taxon>
        <taxon>Alphaproteobacteria</taxon>
        <taxon>Sphingomonadales</taxon>
        <taxon>Sphingomonadaceae</taxon>
        <taxon>Sphingomonas</taxon>
    </lineage>
</organism>
<dbReference type="EMBL" id="JACIJK010000008">
    <property type="protein sequence ID" value="MBB5715879.1"/>
    <property type="molecule type" value="Genomic_DNA"/>
</dbReference>
<keyword evidence="1" id="KW-1133">Transmembrane helix</keyword>
<evidence type="ECO:0000313" key="3">
    <source>
        <dbReference type="Proteomes" id="UP000546200"/>
    </source>
</evidence>
<keyword evidence="3" id="KW-1185">Reference proteome</keyword>